<protein>
    <submittedName>
        <fullName evidence="8">AMP-binding protein</fullName>
    </submittedName>
</protein>
<dbReference type="SUPFAM" id="SSF56801">
    <property type="entry name" value="Acetyl-CoA synthetase-like"/>
    <property type="match status" value="1"/>
</dbReference>
<dbReference type="PANTHER" id="PTHR43605">
    <property type="entry name" value="ACYL-COENZYME A SYNTHETASE"/>
    <property type="match status" value="1"/>
</dbReference>
<reference evidence="8 9" key="1">
    <citation type="journal article" date="2021" name="Int. J. Syst. Evol. Microbiol.">
        <title>Salipiger mangrovisoli sp. nov., isolated from mangrove soil and the proposal for the reclassification of Paraphaeobacter pallidus as Salipiger pallidus comb. nov.</title>
        <authorList>
            <person name="Du J."/>
            <person name="Liu Y."/>
            <person name="Pei T."/>
            <person name="Deng M.R."/>
            <person name="Zhu H."/>
        </authorList>
    </citation>
    <scope>NUCLEOTIDE SEQUENCE [LARGE SCALE GENOMIC DNA]</scope>
    <source>
        <strain evidence="8 9">6D45A</strain>
    </source>
</reference>
<dbReference type="RefSeq" id="WP_194133189.1">
    <property type="nucleotide sequence ID" value="NZ_JADFFK010000001.1"/>
</dbReference>
<gene>
    <name evidence="8" type="ORF">IQ782_00875</name>
</gene>
<comment type="caution">
    <text evidence="8">The sequence shown here is derived from an EMBL/GenBank/DDBJ whole genome shotgun (WGS) entry which is preliminary data.</text>
</comment>
<dbReference type="PROSITE" id="PS00455">
    <property type="entry name" value="AMP_BINDING"/>
    <property type="match status" value="1"/>
</dbReference>
<keyword evidence="3" id="KW-0547">Nucleotide-binding</keyword>
<name>A0ABR9WVR9_9RHOB</name>
<dbReference type="Proteomes" id="UP000607796">
    <property type="component" value="Unassembled WGS sequence"/>
</dbReference>
<evidence type="ECO:0000256" key="4">
    <source>
        <dbReference type="ARBA" id="ARBA00022840"/>
    </source>
</evidence>
<feature type="compositionally biased region" description="Low complexity" evidence="5">
    <location>
        <begin position="514"/>
        <end position="524"/>
    </location>
</feature>
<dbReference type="Pfam" id="PF00501">
    <property type="entry name" value="AMP-binding"/>
    <property type="match status" value="1"/>
</dbReference>
<keyword evidence="9" id="KW-1185">Reference proteome</keyword>
<evidence type="ECO:0000259" key="7">
    <source>
        <dbReference type="Pfam" id="PF13193"/>
    </source>
</evidence>
<dbReference type="InterPro" id="IPR020845">
    <property type="entry name" value="AMP-binding_CS"/>
</dbReference>
<accession>A0ABR9WVR9</accession>
<dbReference type="EMBL" id="JADFFK010000001">
    <property type="protein sequence ID" value="MBE9635383.1"/>
    <property type="molecule type" value="Genomic_DNA"/>
</dbReference>
<sequence>MLPEGTYDEMRARFDWRIPARLNMAAQVCDDWAGLEPERVAILEHGRGPVSYGALALLSRRVQAALEARGVTRGDRVGVLLSQSPLCAAAHIAAWRMGAISVPLFKLFREDALRSRLGDSGARVVVTDEEGAAMLAPFDLQVITDLPSAPSDSPVADTGPEDPAILIYTSGTTGKPKGALHGHRVLMGHLPGVEMSHDRLGQPGDVLWTPADWAWIGGLFDVAMPALALGVPVVAARMAKFEVSQCVSICAEHSVRNVFFPPTALRMLKAADARIPNLRSVASGGEPLGAEMLAWGRDAFELTINEFYGQTECNMVASSAGRLFEPHPGCIGKPVPGHEIAVIDDAGTPTETEGDVAIRRGSGSMMLEYWRNPQATAEKFRGDWLLTGDRGIWEGDYLRFLGREDDVISSAGYRIGPAEIEDCLITHPAVLTVGVVGKPDPLRTEIVKAYVVLKDGVEADAETLKSWVKERLATYSCPREISFLEALPMTVTGKVIRKELKARATAEAEHEAQGEAQGQANGQALHSKVQEDT</sequence>
<dbReference type="InterPro" id="IPR025110">
    <property type="entry name" value="AMP-bd_C"/>
</dbReference>
<dbReference type="PANTHER" id="PTHR43605:SF10">
    <property type="entry name" value="ACYL-COA SYNTHETASE MEDIUM CHAIN FAMILY MEMBER 3"/>
    <property type="match status" value="1"/>
</dbReference>
<evidence type="ECO:0000256" key="2">
    <source>
        <dbReference type="ARBA" id="ARBA00022598"/>
    </source>
</evidence>
<feature type="domain" description="AMP-dependent synthetase/ligase" evidence="6">
    <location>
        <begin position="31"/>
        <end position="370"/>
    </location>
</feature>
<evidence type="ECO:0000256" key="5">
    <source>
        <dbReference type="SAM" id="MobiDB-lite"/>
    </source>
</evidence>
<dbReference type="InterPro" id="IPR045851">
    <property type="entry name" value="AMP-bd_C_sf"/>
</dbReference>
<proteinExistence type="inferred from homology"/>
<dbReference type="InterPro" id="IPR042099">
    <property type="entry name" value="ANL_N_sf"/>
</dbReference>
<feature type="domain" description="AMP-binding enzyme C-terminal" evidence="7">
    <location>
        <begin position="419"/>
        <end position="494"/>
    </location>
</feature>
<evidence type="ECO:0000256" key="3">
    <source>
        <dbReference type="ARBA" id="ARBA00022741"/>
    </source>
</evidence>
<dbReference type="InterPro" id="IPR051087">
    <property type="entry name" value="Mitochondrial_ACSM"/>
</dbReference>
<dbReference type="Pfam" id="PF13193">
    <property type="entry name" value="AMP-binding_C"/>
    <property type="match status" value="1"/>
</dbReference>
<organism evidence="8 9">
    <name type="scientific">Salipiger mangrovisoli</name>
    <dbReference type="NCBI Taxonomy" id="2865933"/>
    <lineage>
        <taxon>Bacteria</taxon>
        <taxon>Pseudomonadati</taxon>
        <taxon>Pseudomonadota</taxon>
        <taxon>Alphaproteobacteria</taxon>
        <taxon>Rhodobacterales</taxon>
        <taxon>Roseobacteraceae</taxon>
        <taxon>Salipiger</taxon>
    </lineage>
</organism>
<dbReference type="Gene3D" id="3.40.50.12780">
    <property type="entry name" value="N-terminal domain of ligase-like"/>
    <property type="match status" value="1"/>
</dbReference>
<keyword evidence="4" id="KW-0067">ATP-binding</keyword>
<dbReference type="Gene3D" id="3.30.300.30">
    <property type="match status" value="1"/>
</dbReference>
<evidence type="ECO:0000259" key="6">
    <source>
        <dbReference type="Pfam" id="PF00501"/>
    </source>
</evidence>
<evidence type="ECO:0000313" key="8">
    <source>
        <dbReference type="EMBL" id="MBE9635383.1"/>
    </source>
</evidence>
<evidence type="ECO:0000256" key="1">
    <source>
        <dbReference type="ARBA" id="ARBA00006432"/>
    </source>
</evidence>
<keyword evidence="2" id="KW-0436">Ligase</keyword>
<evidence type="ECO:0000313" key="9">
    <source>
        <dbReference type="Proteomes" id="UP000607796"/>
    </source>
</evidence>
<dbReference type="InterPro" id="IPR000873">
    <property type="entry name" value="AMP-dep_synth/lig_dom"/>
</dbReference>
<comment type="similarity">
    <text evidence="1">Belongs to the ATP-dependent AMP-binding enzyme family.</text>
</comment>
<feature type="region of interest" description="Disordered" evidence="5">
    <location>
        <begin position="506"/>
        <end position="533"/>
    </location>
</feature>